<evidence type="ECO:0000256" key="1">
    <source>
        <dbReference type="ARBA" id="ARBA00004604"/>
    </source>
</evidence>
<evidence type="ECO:0000256" key="7">
    <source>
        <dbReference type="ARBA" id="ARBA00076388"/>
    </source>
</evidence>
<dbReference type="SUPFAM" id="SSF88723">
    <property type="entry name" value="PIN domain-like"/>
    <property type="match status" value="1"/>
</dbReference>
<sequence>MRQKRAKAYRKLMGLYSMSFGFRQPYQVLVDSDMCKSATESKIDLTKQITTVLQGETKPMITQCCIHELYLLGKAQQPAVDLAKTFERRKCNHREPIPGDDCLASVVGETNKHRYVIATQSQPLRAKLRAIPAVPIVHVNRSVMILEPPSDATIQSKEQREEKALHVAGSERAALSGQSTLTKPERKKKGPKGPNPLSVKKKKVDPVPEPPAKDKGKRKEKEISVSSVRAVVGEKRKRDGTDDSETLGVGQEAESQQDEPKPKKKRKRKAKTEALAVADTCAVQL</sequence>
<dbReference type="FunFam" id="3.40.50.1010:FF:000006">
    <property type="entry name" value="rRNA-processing protein UTP23 homolog"/>
    <property type="match status" value="1"/>
</dbReference>
<name>A0AAD6YPU8_9AGAR</name>
<evidence type="ECO:0000256" key="5">
    <source>
        <dbReference type="ARBA" id="ARBA00037300"/>
    </source>
</evidence>
<comment type="caution">
    <text evidence="10">The sequence shown here is derived from an EMBL/GenBank/DDBJ whole genome shotgun (WGS) entry which is preliminary data.</text>
</comment>
<comment type="function">
    <text evidence="5">Involved in rRNA-processing and ribosome biogenesis.</text>
</comment>
<keyword evidence="11" id="KW-1185">Reference proteome</keyword>
<evidence type="ECO:0000256" key="4">
    <source>
        <dbReference type="ARBA" id="ARBA00023242"/>
    </source>
</evidence>
<dbReference type="Proteomes" id="UP001219525">
    <property type="component" value="Unassembled WGS sequence"/>
</dbReference>
<feature type="domain" description="UTP23 sensor motif region" evidence="9">
    <location>
        <begin position="186"/>
        <end position="203"/>
    </location>
</feature>
<comment type="subcellular location">
    <subcellularLocation>
        <location evidence="1">Nucleus</location>
        <location evidence="1">Nucleolus</location>
    </subcellularLocation>
</comment>
<dbReference type="CDD" id="cd09865">
    <property type="entry name" value="PIN_ScUtp23p-like"/>
    <property type="match status" value="1"/>
</dbReference>
<dbReference type="InterPro" id="IPR057776">
    <property type="entry name" value="UTP23_sensor"/>
</dbReference>
<evidence type="ECO:0000256" key="6">
    <source>
        <dbReference type="ARBA" id="ARBA00038503"/>
    </source>
</evidence>
<feature type="compositionally biased region" description="Basic and acidic residues" evidence="8">
    <location>
        <begin position="232"/>
        <end position="241"/>
    </location>
</feature>
<dbReference type="AlphaFoldDB" id="A0AAD6YPU8"/>
<evidence type="ECO:0000313" key="11">
    <source>
        <dbReference type="Proteomes" id="UP001219525"/>
    </source>
</evidence>
<protein>
    <recommendedName>
        <fullName evidence="7">U three protein 23</fullName>
    </recommendedName>
</protein>
<gene>
    <name evidence="10" type="ORF">GGX14DRAFT_422446</name>
</gene>
<dbReference type="GO" id="GO:0032040">
    <property type="term" value="C:small-subunit processome"/>
    <property type="evidence" value="ECO:0007669"/>
    <property type="project" value="InterPro"/>
</dbReference>
<comment type="similarity">
    <text evidence="6">Belongs to the UTP23/FCF1 family. UTP23 subfamily.</text>
</comment>
<reference evidence="10" key="1">
    <citation type="submission" date="2023-03" db="EMBL/GenBank/DDBJ databases">
        <title>Massive genome expansion in bonnet fungi (Mycena s.s.) driven by repeated elements and novel gene families across ecological guilds.</title>
        <authorList>
            <consortium name="Lawrence Berkeley National Laboratory"/>
            <person name="Harder C.B."/>
            <person name="Miyauchi S."/>
            <person name="Viragh M."/>
            <person name="Kuo A."/>
            <person name="Thoen E."/>
            <person name="Andreopoulos B."/>
            <person name="Lu D."/>
            <person name="Skrede I."/>
            <person name="Drula E."/>
            <person name="Henrissat B."/>
            <person name="Morin E."/>
            <person name="Kohler A."/>
            <person name="Barry K."/>
            <person name="LaButti K."/>
            <person name="Morin E."/>
            <person name="Salamov A."/>
            <person name="Lipzen A."/>
            <person name="Mereny Z."/>
            <person name="Hegedus B."/>
            <person name="Baldrian P."/>
            <person name="Stursova M."/>
            <person name="Weitz H."/>
            <person name="Taylor A."/>
            <person name="Grigoriev I.V."/>
            <person name="Nagy L.G."/>
            <person name="Martin F."/>
            <person name="Kauserud H."/>
        </authorList>
    </citation>
    <scope>NUCLEOTIDE SEQUENCE</scope>
    <source>
        <strain evidence="10">9144</strain>
    </source>
</reference>
<evidence type="ECO:0000256" key="2">
    <source>
        <dbReference type="ARBA" id="ARBA00022517"/>
    </source>
</evidence>
<dbReference type="EMBL" id="JARJCW010000004">
    <property type="protein sequence ID" value="KAJ7225804.1"/>
    <property type="molecule type" value="Genomic_DNA"/>
</dbReference>
<dbReference type="Pfam" id="PF24779">
    <property type="entry name" value="UTP23_sensor"/>
    <property type="match status" value="1"/>
</dbReference>
<evidence type="ECO:0000259" key="9">
    <source>
        <dbReference type="Pfam" id="PF24779"/>
    </source>
</evidence>
<feature type="region of interest" description="Disordered" evidence="8">
    <location>
        <begin position="150"/>
        <end position="285"/>
    </location>
</feature>
<organism evidence="10 11">
    <name type="scientific">Mycena pura</name>
    <dbReference type="NCBI Taxonomy" id="153505"/>
    <lineage>
        <taxon>Eukaryota</taxon>
        <taxon>Fungi</taxon>
        <taxon>Dikarya</taxon>
        <taxon>Basidiomycota</taxon>
        <taxon>Agaricomycotina</taxon>
        <taxon>Agaricomycetes</taxon>
        <taxon>Agaricomycetidae</taxon>
        <taxon>Agaricales</taxon>
        <taxon>Marasmiineae</taxon>
        <taxon>Mycenaceae</taxon>
        <taxon>Mycena</taxon>
    </lineage>
</organism>
<keyword evidence="2" id="KW-0690">Ribosome biogenesis</keyword>
<evidence type="ECO:0000313" key="10">
    <source>
        <dbReference type="EMBL" id="KAJ7225804.1"/>
    </source>
</evidence>
<proteinExistence type="inferred from homology"/>
<keyword evidence="4" id="KW-0539">Nucleus</keyword>
<dbReference type="Pfam" id="PF04900">
    <property type="entry name" value="Fcf1"/>
    <property type="match status" value="1"/>
</dbReference>
<dbReference type="PANTHER" id="PTHR12416">
    <property type="entry name" value="RRNA-PROCESSING PROTEIN UTP23 HOMOLOG"/>
    <property type="match status" value="1"/>
</dbReference>
<accession>A0AAD6YPU8</accession>
<dbReference type="InterPro" id="IPR006984">
    <property type="entry name" value="Fcf1/UTP23"/>
</dbReference>
<feature type="compositionally biased region" description="Basic and acidic residues" evidence="8">
    <location>
        <begin position="211"/>
        <end position="223"/>
    </location>
</feature>
<evidence type="ECO:0000256" key="8">
    <source>
        <dbReference type="SAM" id="MobiDB-lite"/>
    </source>
</evidence>
<dbReference type="GO" id="GO:0006364">
    <property type="term" value="P:rRNA processing"/>
    <property type="evidence" value="ECO:0007669"/>
    <property type="project" value="UniProtKB-KW"/>
</dbReference>
<keyword evidence="3" id="KW-0698">rRNA processing</keyword>
<dbReference type="Gene3D" id="3.40.50.1010">
    <property type="entry name" value="5'-nuclease"/>
    <property type="match status" value="1"/>
</dbReference>
<dbReference type="InterPro" id="IPR029060">
    <property type="entry name" value="PIN-like_dom_sf"/>
</dbReference>
<evidence type="ECO:0000256" key="3">
    <source>
        <dbReference type="ARBA" id="ARBA00022552"/>
    </source>
</evidence>